<dbReference type="STRING" id="869754.A0A1A0HHM5"/>
<gene>
    <name evidence="3" type="ORF">METBIDRAFT_76510</name>
</gene>
<proteinExistence type="predicted"/>
<dbReference type="OrthoDB" id="64915at2759"/>
<dbReference type="InterPro" id="IPR051450">
    <property type="entry name" value="Gfo/Idh/MocA_Oxidoreductases"/>
</dbReference>
<comment type="caution">
    <text evidence="3">The sequence shown here is derived from an EMBL/GenBank/DDBJ whole genome shotgun (WGS) entry which is preliminary data.</text>
</comment>
<dbReference type="Gene3D" id="3.30.360.10">
    <property type="entry name" value="Dihydrodipicolinate Reductase, domain 2"/>
    <property type="match status" value="1"/>
</dbReference>
<dbReference type="GO" id="GO:0000166">
    <property type="term" value="F:nucleotide binding"/>
    <property type="evidence" value="ECO:0007669"/>
    <property type="project" value="InterPro"/>
</dbReference>
<dbReference type="SUPFAM" id="SSF55347">
    <property type="entry name" value="Glyceraldehyde-3-phosphate dehydrogenase-like, C-terminal domain"/>
    <property type="match status" value="1"/>
</dbReference>
<dbReference type="PANTHER" id="PTHR43377">
    <property type="entry name" value="BILIVERDIN REDUCTASE A"/>
    <property type="match status" value="1"/>
</dbReference>
<dbReference type="Proteomes" id="UP000092555">
    <property type="component" value="Unassembled WGS sequence"/>
</dbReference>
<dbReference type="Gene3D" id="3.40.50.720">
    <property type="entry name" value="NAD(P)-binding Rossmann-like Domain"/>
    <property type="match status" value="1"/>
</dbReference>
<protein>
    <submittedName>
        <fullName evidence="3">NAD(P)-binding protein</fullName>
    </submittedName>
</protein>
<reference evidence="3 4" key="1">
    <citation type="submission" date="2016-05" db="EMBL/GenBank/DDBJ databases">
        <title>Comparative genomics of biotechnologically important yeasts.</title>
        <authorList>
            <consortium name="DOE Joint Genome Institute"/>
            <person name="Riley R."/>
            <person name="Haridas S."/>
            <person name="Wolfe K.H."/>
            <person name="Lopes M.R."/>
            <person name="Hittinger C.T."/>
            <person name="Goker M."/>
            <person name="Salamov A."/>
            <person name="Wisecaver J."/>
            <person name="Long T.M."/>
            <person name="Aerts A.L."/>
            <person name="Barry K."/>
            <person name="Choi C."/>
            <person name="Clum A."/>
            <person name="Coughlan A.Y."/>
            <person name="Deshpande S."/>
            <person name="Douglass A.P."/>
            <person name="Hanson S.J."/>
            <person name="Klenk H.-P."/>
            <person name="LaButti K."/>
            <person name="Lapidus A."/>
            <person name="Lindquist E."/>
            <person name="Lipzen A."/>
            <person name="Meier-kolthoff J.P."/>
            <person name="Ohm R.A."/>
            <person name="Otillar R.P."/>
            <person name="Pangilinan J."/>
            <person name="Peng Y."/>
            <person name="Rokas A."/>
            <person name="Rosa C.A."/>
            <person name="Scheuner C."/>
            <person name="Sibirny A.A."/>
            <person name="Slot J.C."/>
            <person name="Stielow J.B."/>
            <person name="Sun H."/>
            <person name="Kurtzman C.P."/>
            <person name="Blackwell M."/>
            <person name="Grigoriev I.V."/>
            <person name="Jeffries T.W."/>
        </authorList>
    </citation>
    <scope>NUCLEOTIDE SEQUENCE [LARGE SCALE GENOMIC DNA]</scope>
    <source>
        <strain evidence="3 4">NRRL YB-4993</strain>
    </source>
</reference>
<keyword evidence="4" id="KW-1185">Reference proteome</keyword>
<evidence type="ECO:0000313" key="4">
    <source>
        <dbReference type="Proteomes" id="UP000092555"/>
    </source>
</evidence>
<dbReference type="GeneID" id="30031517"/>
<dbReference type="Pfam" id="PF02894">
    <property type="entry name" value="GFO_IDH_MocA_C"/>
    <property type="match status" value="1"/>
</dbReference>
<organism evidence="3 4">
    <name type="scientific">Metschnikowia bicuspidata var. bicuspidata NRRL YB-4993</name>
    <dbReference type="NCBI Taxonomy" id="869754"/>
    <lineage>
        <taxon>Eukaryota</taxon>
        <taxon>Fungi</taxon>
        <taxon>Dikarya</taxon>
        <taxon>Ascomycota</taxon>
        <taxon>Saccharomycotina</taxon>
        <taxon>Pichiomycetes</taxon>
        <taxon>Metschnikowiaceae</taxon>
        <taxon>Metschnikowia</taxon>
    </lineage>
</organism>
<dbReference type="AlphaFoldDB" id="A0A1A0HHM5"/>
<sequence length="418" mass="46004">MIPVSVVVIGAGLIGPRHAELVLKNSNCSLFAIVDRSAKGPSIASSCGTLHFQSIHDMLEFCDNHDANYPDAAVVCTPNDSHAEITVVLAEKGIHVLVEKPMASSAVDCIKMIDVCEKNNVKLLIGHHRRFNPYISATKSHMHRIGSPVAVQGVWALKKHQAYFDEKAWRRSRFLGGGAILINLIHDLDLLQYLLGPVIRVYAELMPRQRQAEGKDNHVDEGAVLTLRFANGCCGTFLCSDNVTSPYSFEAGTGENPLIPMHPDVAGFYRIFGSSGTLSVPDLTLYHQDNFSLRENSWWNPIQSESLGGVYQENDCMYVDDFSAITPPSSFEEKEANFGPATQKLPKPFDLQLGHFINLITGAETDVKCSGYDALQSMLCIEAVTRSINQGIAQTIQTAEELRAGFQGHESHQQPFFT</sequence>
<dbReference type="InterPro" id="IPR000683">
    <property type="entry name" value="Gfo/Idh/MocA-like_OxRdtase_N"/>
</dbReference>
<dbReference type="Pfam" id="PF01408">
    <property type="entry name" value="GFO_IDH_MocA"/>
    <property type="match status" value="1"/>
</dbReference>
<dbReference type="RefSeq" id="XP_018713987.1">
    <property type="nucleotide sequence ID" value="XM_018858541.1"/>
</dbReference>
<feature type="domain" description="Gfo/Idh/MocA-like oxidoreductase N-terminal" evidence="1">
    <location>
        <begin position="5"/>
        <end position="127"/>
    </location>
</feature>
<evidence type="ECO:0000259" key="1">
    <source>
        <dbReference type="Pfam" id="PF01408"/>
    </source>
</evidence>
<feature type="domain" description="Gfo/Idh/MocA-like oxidoreductase C-terminal" evidence="2">
    <location>
        <begin position="143"/>
        <end position="391"/>
    </location>
</feature>
<dbReference type="InterPro" id="IPR036291">
    <property type="entry name" value="NAD(P)-bd_dom_sf"/>
</dbReference>
<dbReference type="PANTHER" id="PTHR43377:SF1">
    <property type="entry name" value="BILIVERDIN REDUCTASE A"/>
    <property type="match status" value="1"/>
</dbReference>
<dbReference type="SUPFAM" id="SSF51735">
    <property type="entry name" value="NAD(P)-binding Rossmann-fold domains"/>
    <property type="match status" value="1"/>
</dbReference>
<accession>A0A1A0HHM5</accession>
<evidence type="ECO:0000313" key="3">
    <source>
        <dbReference type="EMBL" id="OBA23506.1"/>
    </source>
</evidence>
<evidence type="ECO:0000259" key="2">
    <source>
        <dbReference type="Pfam" id="PF02894"/>
    </source>
</evidence>
<dbReference type="InterPro" id="IPR004104">
    <property type="entry name" value="Gfo/Idh/MocA-like_OxRdtase_C"/>
</dbReference>
<name>A0A1A0HHM5_9ASCO</name>
<dbReference type="EMBL" id="LXTC01000001">
    <property type="protein sequence ID" value="OBA23506.1"/>
    <property type="molecule type" value="Genomic_DNA"/>
</dbReference>